<evidence type="ECO:0000256" key="1">
    <source>
        <dbReference type="SAM" id="MobiDB-lite"/>
    </source>
</evidence>
<organism evidence="3 4">
    <name type="scientific">Prorocentrum cordatum</name>
    <dbReference type="NCBI Taxonomy" id="2364126"/>
    <lineage>
        <taxon>Eukaryota</taxon>
        <taxon>Sar</taxon>
        <taxon>Alveolata</taxon>
        <taxon>Dinophyceae</taxon>
        <taxon>Prorocentrales</taxon>
        <taxon>Prorocentraceae</taxon>
        <taxon>Prorocentrum</taxon>
    </lineage>
</organism>
<evidence type="ECO:0000313" key="4">
    <source>
        <dbReference type="Proteomes" id="UP001189429"/>
    </source>
</evidence>
<feature type="compositionally biased region" description="Basic and acidic residues" evidence="1">
    <location>
        <begin position="373"/>
        <end position="382"/>
    </location>
</feature>
<comment type="caution">
    <text evidence="3">The sequence shown here is derived from an EMBL/GenBank/DDBJ whole genome shotgun (WGS) entry which is preliminary data.</text>
</comment>
<name>A0ABN9XU68_9DINO</name>
<dbReference type="EMBL" id="CAUYUJ010021030">
    <property type="protein sequence ID" value="CAK0902162.1"/>
    <property type="molecule type" value="Genomic_DNA"/>
</dbReference>
<feature type="domain" description="Pre-mRNA splicing factor component Cdc5p/Cef1 C-terminal" evidence="2">
    <location>
        <begin position="195"/>
        <end position="307"/>
    </location>
</feature>
<protein>
    <recommendedName>
        <fullName evidence="2">Pre-mRNA splicing factor component Cdc5p/Cef1 C-terminal domain-containing protein</fullName>
    </recommendedName>
</protein>
<feature type="region of interest" description="Disordered" evidence="1">
    <location>
        <begin position="183"/>
        <end position="242"/>
    </location>
</feature>
<feature type="region of interest" description="Disordered" evidence="1">
    <location>
        <begin position="24"/>
        <end position="54"/>
    </location>
</feature>
<feature type="compositionally biased region" description="Pro residues" evidence="1">
    <location>
        <begin position="100"/>
        <end position="111"/>
    </location>
</feature>
<reference evidence="3" key="1">
    <citation type="submission" date="2023-10" db="EMBL/GenBank/DDBJ databases">
        <authorList>
            <person name="Chen Y."/>
            <person name="Shah S."/>
            <person name="Dougan E. K."/>
            <person name="Thang M."/>
            <person name="Chan C."/>
        </authorList>
    </citation>
    <scope>NUCLEOTIDE SEQUENCE [LARGE SCALE GENOMIC DNA]</scope>
</reference>
<feature type="region of interest" description="Disordered" evidence="1">
    <location>
        <begin position="71"/>
        <end position="117"/>
    </location>
</feature>
<evidence type="ECO:0000313" key="3">
    <source>
        <dbReference type="EMBL" id="CAK0902162.1"/>
    </source>
</evidence>
<feature type="region of interest" description="Disordered" evidence="1">
    <location>
        <begin position="363"/>
        <end position="397"/>
    </location>
</feature>
<accession>A0ABN9XU68</accession>
<proteinExistence type="predicted"/>
<dbReference type="Pfam" id="PF11831">
    <property type="entry name" value="Myb_Cef"/>
    <property type="match status" value="1"/>
</dbReference>
<keyword evidence="4" id="KW-1185">Reference proteome</keyword>
<dbReference type="Proteomes" id="UP001189429">
    <property type="component" value="Unassembled WGS sequence"/>
</dbReference>
<sequence>MFSDTASADSDAAEYWRQLRMARYAPDESSHPQRSMYPSLPPTTTSPAPQSSAAQAAALLATAMGEVPGQGMGGDAAGADQAAGVGGPSLRDASAAKGAPSPPAPPAPMPEPVQQTVQESVAEKMVEHMTPAELMGTEMAETQRDRDATVVAKTASHRRGAMGEIQRWTEAIEMEVAAASAAPGGLAGSSVSAPEKLERERQKQSQPVKRGLPRPTARPPPASPSFLAGGSQSSSSTASTGGMLQQAEDLLHEEMMALINHDAFVHPTKQTKPPKKLVELQDFKPDELARAEELLSAELSEFEALAGGEQMDSASLQPVFEDRRLRSGLARRGSQGRNSHIVFASSFFLPLPFLAPHASNSSCTRAGPLTQRAGDDGEREWSGRVYGGRTGPCIERT</sequence>
<gene>
    <name evidence="3" type="ORF">PCOR1329_LOCUS78857</name>
</gene>
<evidence type="ECO:0000259" key="2">
    <source>
        <dbReference type="Pfam" id="PF11831"/>
    </source>
</evidence>
<feature type="compositionally biased region" description="Low complexity" evidence="1">
    <location>
        <begin position="42"/>
        <end position="54"/>
    </location>
</feature>
<feature type="compositionally biased region" description="Low complexity" evidence="1">
    <location>
        <begin position="224"/>
        <end position="242"/>
    </location>
</feature>
<dbReference type="InterPro" id="IPR021786">
    <property type="entry name" value="Cdc5p/Cef1_C"/>
</dbReference>
<feature type="compositionally biased region" description="Low complexity" evidence="1">
    <location>
        <begin position="183"/>
        <end position="194"/>
    </location>
</feature>